<gene>
    <name evidence="3" type="ORF">CERSUDRAFT_77365</name>
</gene>
<protein>
    <recommendedName>
        <fullName evidence="5">Zn(2)-C6 fungal-type domain-containing protein</fullName>
    </recommendedName>
</protein>
<dbReference type="InterPro" id="IPR036864">
    <property type="entry name" value="Zn2-C6_fun-type_DNA-bd_sf"/>
</dbReference>
<dbReference type="GO" id="GO:0000981">
    <property type="term" value="F:DNA-binding transcription factor activity, RNA polymerase II-specific"/>
    <property type="evidence" value="ECO:0007669"/>
    <property type="project" value="InterPro"/>
</dbReference>
<dbReference type="Proteomes" id="UP000016930">
    <property type="component" value="Unassembled WGS sequence"/>
</dbReference>
<evidence type="ECO:0000313" key="3">
    <source>
        <dbReference type="EMBL" id="EMD32334.1"/>
    </source>
</evidence>
<keyword evidence="2" id="KW-0472">Membrane</keyword>
<organism evidence="3 4">
    <name type="scientific">Ceriporiopsis subvermispora (strain B)</name>
    <name type="common">White-rot fungus</name>
    <name type="synonym">Gelatoporia subvermispora</name>
    <dbReference type="NCBI Taxonomy" id="914234"/>
    <lineage>
        <taxon>Eukaryota</taxon>
        <taxon>Fungi</taxon>
        <taxon>Dikarya</taxon>
        <taxon>Basidiomycota</taxon>
        <taxon>Agaricomycotina</taxon>
        <taxon>Agaricomycetes</taxon>
        <taxon>Polyporales</taxon>
        <taxon>Gelatoporiaceae</taxon>
        <taxon>Gelatoporia</taxon>
    </lineage>
</organism>
<feature type="compositionally biased region" description="Basic and acidic residues" evidence="1">
    <location>
        <begin position="377"/>
        <end position="393"/>
    </location>
</feature>
<dbReference type="EMBL" id="KB445811">
    <property type="protein sequence ID" value="EMD32334.1"/>
    <property type="molecule type" value="Genomic_DNA"/>
</dbReference>
<dbReference type="HOGENOM" id="CLU_648905_0_0_1"/>
<proteinExistence type="predicted"/>
<keyword evidence="4" id="KW-1185">Reference proteome</keyword>
<keyword evidence="2" id="KW-1133">Transmembrane helix</keyword>
<feature type="transmembrane region" description="Helical" evidence="2">
    <location>
        <begin position="131"/>
        <end position="152"/>
    </location>
</feature>
<dbReference type="GO" id="GO:0008270">
    <property type="term" value="F:zinc ion binding"/>
    <property type="evidence" value="ECO:0007669"/>
    <property type="project" value="InterPro"/>
</dbReference>
<sequence length="423" mass="46994">MFTRSVRSSTVLITVNFTACVGPSLRTILQVLDLHHLGIYGIEVIACARSGIRLLGSAALIRVPINPRATVSELWKIVRWLYAAYDWPPPLQKPHGIIARNKDGPDALVARPIENEPWTLRARLRAFTRRVFSAASCLVVFVLHSCAGRVSALRKTSASLDPLNQEAASALPRAGSLNSRHHWSATVQRIVDRPWNHHSILDCGSNCKSLRDLYVAGEVEDKSFPYSYVFSEDIKPPHDEPIPCIKLEPGDVNLEPDTVNHDACRIYQPSLVPQLERPIVAVHSLAQPTSLDCSTFRCIAPKGKIPSPPPPPVVRLSTRGKGPCDTCRMIKARCILVTENSCIRCMNKSLVCKREPRPRRGRPPKAKIRRRVPALRKLEEKRLKTDSRGEERVASASEIPASGREDSVKPSTPSRLSIAFLLN</sequence>
<evidence type="ECO:0000256" key="2">
    <source>
        <dbReference type="SAM" id="Phobius"/>
    </source>
</evidence>
<keyword evidence="2" id="KW-0812">Transmembrane</keyword>
<reference evidence="3 4" key="1">
    <citation type="journal article" date="2012" name="Proc. Natl. Acad. Sci. U.S.A.">
        <title>Comparative genomics of Ceriporiopsis subvermispora and Phanerochaete chrysosporium provide insight into selective ligninolysis.</title>
        <authorList>
            <person name="Fernandez-Fueyo E."/>
            <person name="Ruiz-Duenas F.J."/>
            <person name="Ferreira P."/>
            <person name="Floudas D."/>
            <person name="Hibbett D.S."/>
            <person name="Canessa P."/>
            <person name="Larrondo L.F."/>
            <person name="James T.Y."/>
            <person name="Seelenfreund D."/>
            <person name="Lobos S."/>
            <person name="Polanco R."/>
            <person name="Tello M."/>
            <person name="Honda Y."/>
            <person name="Watanabe T."/>
            <person name="Watanabe T."/>
            <person name="Ryu J.S."/>
            <person name="Kubicek C.P."/>
            <person name="Schmoll M."/>
            <person name="Gaskell J."/>
            <person name="Hammel K.E."/>
            <person name="St John F.J."/>
            <person name="Vanden Wymelenberg A."/>
            <person name="Sabat G."/>
            <person name="Splinter BonDurant S."/>
            <person name="Syed K."/>
            <person name="Yadav J.S."/>
            <person name="Doddapaneni H."/>
            <person name="Subramanian V."/>
            <person name="Lavin J.L."/>
            <person name="Oguiza J.A."/>
            <person name="Perez G."/>
            <person name="Pisabarro A.G."/>
            <person name="Ramirez L."/>
            <person name="Santoyo F."/>
            <person name="Master E."/>
            <person name="Coutinho P.M."/>
            <person name="Henrissat B."/>
            <person name="Lombard V."/>
            <person name="Magnuson J.K."/>
            <person name="Kuees U."/>
            <person name="Hori C."/>
            <person name="Igarashi K."/>
            <person name="Samejima M."/>
            <person name="Held B.W."/>
            <person name="Barry K.W."/>
            <person name="LaButti K.M."/>
            <person name="Lapidus A."/>
            <person name="Lindquist E.A."/>
            <person name="Lucas S.M."/>
            <person name="Riley R."/>
            <person name="Salamov A.A."/>
            <person name="Hoffmeister D."/>
            <person name="Schwenk D."/>
            <person name="Hadar Y."/>
            <person name="Yarden O."/>
            <person name="de Vries R.P."/>
            <person name="Wiebenga A."/>
            <person name="Stenlid J."/>
            <person name="Eastwood D."/>
            <person name="Grigoriev I.V."/>
            <person name="Berka R.M."/>
            <person name="Blanchette R.A."/>
            <person name="Kersten P."/>
            <person name="Martinez A.T."/>
            <person name="Vicuna R."/>
            <person name="Cullen D."/>
        </authorList>
    </citation>
    <scope>NUCLEOTIDE SEQUENCE [LARGE SCALE GENOMIC DNA]</scope>
    <source>
        <strain evidence="3 4">B</strain>
    </source>
</reference>
<evidence type="ECO:0000256" key="1">
    <source>
        <dbReference type="SAM" id="MobiDB-lite"/>
    </source>
</evidence>
<feature type="region of interest" description="Disordered" evidence="1">
    <location>
        <begin position="377"/>
        <end position="423"/>
    </location>
</feature>
<dbReference type="AlphaFoldDB" id="M2PA32"/>
<evidence type="ECO:0000313" key="4">
    <source>
        <dbReference type="Proteomes" id="UP000016930"/>
    </source>
</evidence>
<dbReference type="SUPFAM" id="SSF57701">
    <property type="entry name" value="Zn2/Cys6 DNA-binding domain"/>
    <property type="match status" value="1"/>
</dbReference>
<evidence type="ECO:0008006" key="5">
    <source>
        <dbReference type="Google" id="ProtNLM"/>
    </source>
</evidence>
<name>M2PA32_CERS8</name>
<accession>M2PA32</accession>